<evidence type="ECO:0000256" key="4">
    <source>
        <dbReference type="ARBA" id="ARBA00023002"/>
    </source>
</evidence>
<evidence type="ECO:0000256" key="3">
    <source>
        <dbReference type="ARBA" id="ARBA00022827"/>
    </source>
</evidence>
<dbReference type="GO" id="GO:0005737">
    <property type="term" value="C:cytoplasm"/>
    <property type="evidence" value="ECO:0007669"/>
    <property type="project" value="TreeGrafter"/>
</dbReference>
<dbReference type="InterPro" id="IPR050446">
    <property type="entry name" value="FAD-oxidoreductase/Apoptosis"/>
</dbReference>
<dbReference type="GO" id="GO:0016651">
    <property type="term" value="F:oxidoreductase activity, acting on NAD(P)H"/>
    <property type="evidence" value="ECO:0007669"/>
    <property type="project" value="TreeGrafter"/>
</dbReference>
<dbReference type="STRING" id="37928.SAMN04489742_3427"/>
<evidence type="ECO:0000256" key="2">
    <source>
        <dbReference type="ARBA" id="ARBA00022630"/>
    </source>
</evidence>
<dbReference type="Pfam" id="PF07992">
    <property type="entry name" value="Pyr_redox_2"/>
    <property type="match status" value="1"/>
</dbReference>
<dbReference type="PRINTS" id="PR00411">
    <property type="entry name" value="PNDRDTASEI"/>
</dbReference>
<name>A0A1H1FFS5_9MICC</name>
<dbReference type="InterPro" id="IPR023753">
    <property type="entry name" value="FAD/NAD-binding_dom"/>
</dbReference>
<dbReference type="PRINTS" id="PR00368">
    <property type="entry name" value="FADPNR"/>
</dbReference>
<evidence type="ECO:0000313" key="7">
    <source>
        <dbReference type="EMBL" id="SDQ99781.1"/>
    </source>
</evidence>
<dbReference type="Pfam" id="PF14759">
    <property type="entry name" value="Reductase_C"/>
    <property type="match status" value="1"/>
</dbReference>
<keyword evidence="4" id="KW-0560">Oxidoreductase</keyword>
<feature type="domain" description="Reductase C-terminal" evidence="6">
    <location>
        <begin position="323"/>
        <end position="407"/>
    </location>
</feature>
<dbReference type="AlphaFoldDB" id="A0A1H1FFS5"/>
<dbReference type="InterPro" id="IPR016156">
    <property type="entry name" value="FAD/NAD-linked_Rdtase_dimer_sf"/>
</dbReference>
<accession>A0A1H1FFS5</accession>
<evidence type="ECO:0000259" key="5">
    <source>
        <dbReference type="Pfam" id="PF07992"/>
    </source>
</evidence>
<keyword evidence="3" id="KW-0274">FAD</keyword>
<dbReference type="OrthoDB" id="1145at2"/>
<reference evidence="7 8" key="1">
    <citation type="submission" date="2016-10" db="EMBL/GenBank/DDBJ databases">
        <authorList>
            <person name="de Groot N.N."/>
        </authorList>
    </citation>
    <scope>NUCLEOTIDE SEQUENCE [LARGE SCALE GENOMIC DNA]</scope>
    <source>
        <strain evidence="7 8">DSM 20117</strain>
    </source>
</reference>
<feature type="domain" description="FAD/NAD(P)-binding" evidence="5">
    <location>
        <begin position="5"/>
        <end position="304"/>
    </location>
</feature>
<evidence type="ECO:0000313" key="8">
    <source>
        <dbReference type="Proteomes" id="UP000181917"/>
    </source>
</evidence>
<organism evidence="7 8">
    <name type="scientific">Crystallibacter crystallopoietes</name>
    <dbReference type="NCBI Taxonomy" id="37928"/>
    <lineage>
        <taxon>Bacteria</taxon>
        <taxon>Bacillati</taxon>
        <taxon>Actinomycetota</taxon>
        <taxon>Actinomycetes</taxon>
        <taxon>Micrococcales</taxon>
        <taxon>Micrococcaceae</taxon>
        <taxon>Crystallibacter</taxon>
    </lineage>
</organism>
<keyword evidence="2" id="KW-0285">Flavoprotein</keyword>
<protein>
    <submittedName>
        <fullName evidence="7">Reductase C-terminal</fullName>
    </submittedName>
</protein>
<dbReference type="Proteomes" id="UP000181917">
    <property type="component" value="Unassembled WGS sequence"/>
</dbReference>
<dbReference type="SUPFAM" id="SSF55424">
    <property type="entry name" value="FAD/NAD-linked reductases, dimerisation (C-terminal) domain"/>
    <property type="match status" value="1"/>
</dbReference>
<dbReference type="EMBL" id="FNKH01000002">
    <property type="protein sequence ID" value="SDQ99781.1"/>
    <property type="molecule type" value="Genomic_DNA"/>
</dbReference>
<dbReference type="RefSeq" id="WP_074701551.1">
    <property type="nucleotide sequence ID" value="NZ_CP018863.1"/>
</dbReference>
<gene>
    <name evidence="7" type="ORF">SAMN04489742_3427</name>
</gene>
<dbReference type="InterPro" id="IPR036188">
    <property type="entry name" value="FAD/NAD-bd_sf"/>
</dbReference>
<comment type="cofactor">
    <cofactor evidence="1">
        <name>FAD</name>
        <dbReference type="ChEBI" id="CHEBI:57692"/>
    </cofactor>
</comment>
<dbReference type="Gene3D" id="3.50.50.60">
    <property type="entry name" value="FAD/NAD(P)-binding domain"/>
    <property type="match status" value="2"/>
</dbReference>
<dbReference type="PANTHER" id="PTHR43557">
    <property type="entry name" value="APOPTOSIS-INDUCING FACTOR 1"/>
    <property type="match status" value="1"/>
</dbReference>
<dbReference type="PANTHER" id="PTHR43557:SF2">
    <property type="entry name" value="RIESKE DOMAIN-CONTAINING PROTEIN-RELATED"/>
    <property type="match status" value="1"/>
</dbReference>
<dbReference type="KEGG" id="acry:AC20117_00355"/>
<keyword evidence="8" id="KW-1185">Reference proteome</keyword>
<sequence length="407" mass="42750">MGTTSIVIAGAGLAGATAAETLRSEGFTGDITLIGAEPHEPYIRPPLSKAYLAGSEDASAALVKDPGWYAENKVDLRQQTAVESVDPAGHSVTLTDGTNLGYGQLLLATGASSRRLDIPGADLEGIHYLRSLEESSALHSALAGGGKKLVVIGLGWIGMEVGATARQLGNDVTLVGPEDVPLGHALGALIGNQFADRHRREGVIIRTGMTPLEFSGGEGTVEEVVLEGGERLPADLVLVAIGAVPNTALAKAAGLAVTNGIDTDQSLRTSAADVFAAGDVANAYHPALGRPLRSEHWANAIAQGKTAARVMLGQDAVNDDIPYFYTDQFDIGMEYSGYFPWATAEPVIRGDLDAMEFIAFWLREGRVVAGMNVNVWDVQDDIQDLIRSGRPVEAVDLSNAAKELKSL</sequence>
<dbReference type="Gene3D" id="3.30.390.30">
    <property type="match status" value="1"/>
</dbReference>
<dbReference type="SUPFAM" id="SSF51905">
    <property type="entry name" value="FAD/NAD(P)-binding domain"/>
    <property type="match status" value="1"/>
</dbReference>
<evidence type="ECO:0000259" key="6">
    <source>
        <dbReference type="Pfam" id="PF14759"/>
    </source>
</evidence>
<evidence type="ECO:0000256" key="1">
    <source>
        <dbReference type="ARBA" id="ARBA00001974"/>
    </source>
</evidence>
<proteinExistence type="predicted"/>
<dbReference type="InterPro" id="IPR028202">
    <property type="entry name" value="Reductase_C"/>
</dbReference>